<feature type="region of interest" description="Disordered" evidence="1">
    <location>
        <begin position="77"/>
        <end position="107"/>
    </location>
</feature>
<gene>
    <name evidence="2" type="ORF">EPH_0058500</name>
</gene>
<protein>
    <submittedName>
        <fullName evidence="2">Uncharacterized protein</fullName>
    </submittedName>
</protein>
<dbReference type="OrthoDB" id="349297at2759"/>
<feature type="compositionally biased region" description="Basic and acidic residues" evidence="1">
    <location>
        <begin position="77"/>
        <end position="88"/>
    </location>
</feature>
<feature type="compositionally biased region" description="Low complexity" evidence="1">
    <location>
        <begin position="7"/>
        <end position="24"/>
    </location>
</feature>
<evidence type="ECO:0000313" key="3">
    <source>
        <dbReference type="Proteomes" id="UP000018201"/>
    </source>
</evidence>
<sequence length="255" mass="27562">MPIETDQLQLQQQQQQQQQEQQQQTEVLQGRRETETGVETEEEETQVSPCEETAGELCLSLQQIQLEATDKFRERRETERIEKSRDIYTCKQTEGDSEEEETPSRPQSLALQTAASDAAAAAEEAAAAVAALREWREQQQQQQQLLLLQQQQQQAAANDTDNNVLVSSLFTELEGLTNSVLGAACETGEGGPPCTLGGPPGAPEGGGAPRVQQGGPPLAACSLVRSVASTQQKTGCLLQLISVSVSFLSPTLSVK</sequence>
<name>U6GYK2_9EIME</name>
<keyword evidence="3" id="KW-1185">Reference proteome</keyword>
<dbReference type="EMBL" id="HG692901">
    <property type="protein sequence ID" value="CDI84677.1"/>
    <property type="molecule type" value="Genomic_DNA"/>
</dbReference>
<evidence type="ECO:0000313" key="2">
    <source>
        <dbReference type="EMBL" id="CDI84677.1"/>
    </source>
</evidence>
<feature type="region of interest" description="Disordered" evidence="1">
    <location>
        <begin position="1"/>
        <end position="52"/>
    </location>
</feature>
<organism evidence="2 3">
    <name type="scientific">Eimeria praecox</name>
    <dbReference type="NCBI Taxonomy" id="51316"/>
    <lineage>
        <taxon>Eukaryota</taxon>
        <taxon>Sar</taxon>
        <taxon>Alveolata</taxon>
        <taxon>Apicomplexa</taxon>
        <taxon>Conoidasida</taxon>
        <taxon>Coccidia</taxon>
        <taxon>Eucoccidiorida</taxon>
        <taxon>Eimeriorina</taxon>
        <taxon>Eimeriidae</taxon>
        <taxon>Eimeria</taxon>
    </lineage>
</organism>
<feature type="compositionally biased region" description="Acidic residues" evidence="1">
    <location>
        <begin position="36"/>
        <end position="45"/>
    </location>
</feature>
<dbReference type="AlphaFoldDB" id="U6GYK2"/>
<accession>U6GYK2</accession>
<reference evidence="2" key="1">
    <citation type="submission" date="2013-10" db="EMBL/GenBank/DDBJ databases">
        <title>Genomic analysis of the causative agents of coccidiosis in chickens.</title>
        <authorList>
            <person name="Reid A.J."/>
            <person name="Blake D."/>
            <person name="Billington K."/>
            <person name="Browne H."/>
            <person name="Dunn M."/>
            <person name="Hung S."/>
            <person name="Kawahara F."/>
            <person name="Miranda-Saavedra D."/>
            <person name="Mourier T."/>
            <person name="Nagra H."/>
            <person name="Otto T.D."/>
            <person name="Rawlings N."/>
            <person name="Sanchez A."/>
            <person name="Sanders M."/>
            <person name="Subramaniam C."/>
            <person name="Tay Y."/>
            <person name="Dear P."/>
            <person name="Doerig C."/>
            <person name="Gruber A."/>
            <person name="Parkinson J."/>
            <person name="Shirley M."/>
            <person name="Wan K.L."/>
            <person name="Berriman M."/>
            <person name="Tomley F."/>
            <person name="Pain A."/>
        </authorList>
    </citation>
    <scope>NUCLEOTIDE SEQUENCE [LARGE SCALE GENOMIC DNA]</scope>
    <source>
        <strain evidence="2">Houghton</strain>
    </source>
</reference>
<dbReference type="VEuPathDB" id="ToxoDB:EPH_0058500"/>
<evidence type="ECO:0000256" key="1">
    <source>
        <dbReference type="SAM" id="MobiDB-lite"/>
    </source>
</evidence>
<dbReference type="Proteomes" id="UP000018201">
    <property type="component" value="Unassembled WGS sequence"/>
</dbReference>
<reference evidence="2" key="2">
    <citation type="submission" date="2013-10" db="EMBL/GenBank/DDBJ databases">
        <authorList>
            <person name="Aslett M."/>
        </authorList>
    </citation>
    <scope>NUCLEOTIDE SEQUENCE [LARGE SCALE GENOMIC DNA]</scope>
    <source>
        <strain evidence="2">Houghton</strain>
    </source>
</reference>
<proteinExistence type="predicted"/>